<dbReference type="AlphaFoldDB" id="A0A328C9A0"/>
<reference evidence="2 3" key="1">
    <citation type="submission" date="2018-05" db="EMBL/GenBank/DDBJ databases">
        <title>Lujinxingia marina gen. nov. sp. nov., a new facultative anaerobic member of the class Deltaproteobacteria, and proposal of Lujinxingaceae fam. nov.</title>
        <authorList>
            <person name="Li C.-M."/>
        </authorList>
    </citation>
    <scope>NUCLEOTIDE SEQUENCE [LARGE SCALE GENOMIC DNA]</scope>
    <source>
        <strain evidence="2 3">B210</strain>
    </source>
</reference>
<dbReference type="Proteomes" id="UP000249169">
    <property type="component" value="Unassembled WGS sequence"/>
</dbReference>
<sequence length="202" mass="22254">MRKGGAWWVALTLMVVASLLMPREVRSEEVAWEPTSREQQGKEERAEVRESPRPLGLGVLVRGGMAAYRSQGCACFDRSTWQAGLGVRGYLGAHFSVELSLHYGMMLLGGNFPLNGWEAAARWEFLPEAAVWYRGLYARAGYTSMSVMGMRQASLPGAAGAVGLGFELTPMLRVETEFGARRLFGDMGHWQFGAQLGLATRF</sequence>
<dbReference type="EMBL" id="QHKO01000004">
    <property type="protein sequence ID" value="RAL22213.1"/>
    <property type="molecule type" value="Genomic_DNA"/>
</dbReference>
<proteinExistence type="predicted"/>
<evidence type="ECO:0008006" key="4">
    <source>
        <dbReference type="Google" id="ProtNLM"/>
    </source>
</evidence>
<feature type="region of interest" description="Disordered" evidence="1">
    <location>
        <begin position="31"/>
        <end position="51"/>
    </location>
</feature>
<evidence type="ECO:0000313" key="3">
    <source>
        <dbReference type="Proteomes" id="UP000249169"/>
    </source>
</evidence>
<protein>
    <recommendedName>
        <fullName evidence="4">Outer membrane protein beta-barrel domain-containing protein</fullName>
    </recommendedName>
</protein>
<accession>A0A328C9A0</accession>
<comment type="caution">
    <text evidence="2">The sequence shown here is derived from an EMBL/GenBank/DDBJ whole genome shotgun (WGS) entry which is preliminary data.</text>
</comment>
<name>A0A328C9A0_9DELT</name>
<keyword evidence="3" id="KW-1185">Reference proteome</keyword>
<organism evidence="2 3">
    <name type="scientific">Lujinxingia litoralis</name>
    <dbReference type="NCBI Taxonomy" id="2211119"/>
    <lineage>
        <taxon>Bacteria</taxon>
        <taxon>Deltaproteobacteria</taxon>
        <taxon>Bradymonadales</taxon>
        <taxon>Lujinxingiaceae</taxon>
        <taxon>Lujinxingia</taxon>
    </lineage>
</organism>
<evidence type="ECO:0000313" key="2">
    <source>
        <dbReference type="EMBL" id="RAL22213.1"/>
    </source>
</evidence>
<dbReference type="RefSeq" id="WP_111729784.1">
    <property type="nucleotide sequence ID" value="NZ_QHKO01000004.1"/>
</dbReference>
<evidence type="ECO:0000256" key="1">
    <source>
        <dbReference type="SAM" id="MobiDB-lite"/>
    </source>
</evidence>
<gene>
    <name evidence="2" type="ORF">DL240_10190</name>
</gene>
<dbReference type="OrthoDB" id="5511700at2"/>